<name>A0A398BMP6_9RHOB</name>
<dbReference type="EMBL" id="QXXQ01000009">
    <property type="protein sequence ID" value="RID90964.1"/>
    <property type="molecule type" value="Genomic_DNA"/>
</dbReference>
<dbReference type="InterPro" id="IPR035940">
    <property type="entry name" value="CAP_sf"/>
</dbReference>
<organism evidence="3 4">
    <name type="scientific">Gemmobacter lutimaris</name>
    <dbReference type="NCBI Taxonomy" id="2306023"/>
    <lineage>
        <taxon>Bacteria</taxon>
        <taxon>Pseudomonadati</taxon>
        <taxon>Pseudomonadota</taxon>
        <taxon>Alphaproteobacteria</taxon>
        <taxon>Rhodobacterales</taxon>
        <taxon>Paracoccaceae</taxon>
        <taxon>Gemmobacter</taxon>
    </lineage>
</organism>
<dbReference type="AlphaFoldDB" id="A0A398BMP6"/>
<feature type="chain" id="PRO_5017207390" evidence="1">
    <location>
        <begin position="20"/>
        <end position="202"/>
    </location>
</feature>
<keyword evidence="1" id="KW-0732">Signal</keyword>
<dbReference type="RefSeq" id="WP_119135656.1">
    <property type="nucleotide sequence ID" value="NZ_QXXQ01000009.1"/>
</dbReference>
<dbReference type="PANTHER" id="PTHR31157">
    <property type="entry name" value="SCP DOMAIN-CONTAINING PROTEIN"/>
    <property type="match status" value="1"/>
</dbReference>
<evidence type="ECO:0000256" key="1">
    <source>
        <dbReference type="SAM" id="SignalP"/>
    </source>
</evidence>
<feature type="domain" description="SCP" evidence="2">
    <location>
        <begin position="53"/>
        <end position="166"/>
    </location>
</feature>
<reference evidence="3 4" key="1">
    <citation type="submission" date="2018-09" db="EMBL/GenBank/DDBJ databases">
        <title>Gemmobacter lutimaris sp. nov., a marine bacterium isolated from tidal flat.</title>
        <authorList>
            <person name="Lee D.W."/>
            <person name="Yoo Y."/>
            <person name="Kim J.-J."/>
            <person name="Kim B.S."/>
        </authorList>
    </citation>
    <scope>NUCLEOTIDE SEQUENCE [LARGE SCALE GENOMIC DNA]</scope>
    <source>
        <strain evidence="3 4">YJ-T1-11</strain>
    </source>
</reference>
<dbReference type="PANTHER" id="PTHR31157:SF1">
    <property type="entry name" value="SCP DOMAIN-CONTAINING PROTEIN"/>
    <property type="match status" value="1"/>
</dbReference>
<dbReference type="OrthoDB" id="7846629at2"/>
<dbReference type="InterPro" id="IPR014044">
    <property type="entry name" value="CAP_dom"/>
</dbReference>
<accession>A0A398BMP6</accession>
<evidence type="ECO:0000313" key="4">
    <source>
        <dbReference type="Proteomes" id="UP000266649"/>
    </source>
</evidence>
<sequence length="202" mass="21818">MTRFPVLSICALSLLAACAAPDSQPTIGADGRPLPRVYHIDKRSEAQIPGRMLEAVNTLRAAKGVQPLQYNGALMAAANAHSRDMSEQNRPWHFGSDGSSPLLRVQRAGYTGHLQGELISETYETELDTLASWTAVPDTRAVVMDPQSNEIGFSWYQEPSGKIWWTLLTGDSTRAPVARVSATALGRTVTSEMDHTGGAPAQ</sequence>
<dbReference type="Pfam" id="PF00188">
    <property type="entry name" value="CAP"/>
    <property type="match status" value="1"/>
</dbReference>
<dbReference type="Proteomes" id="UP000266649">
    <property type="component" value="Unassembled WGS sequence"/>
</dbReference>
<dbReference type="PROSITE" id="PS51257">
    <property type="entry name" value="PROKAR_LIPOPROTEIN"/>
    <property type="match status" value="1"/>
</dbReference>
<dbReference type="SUPFAM" id="SSF55797">
    <property type="entry name" value="PR-1-like"/>
    <property type="match status" value="1"/>
</dbReference>
<evidence type="ECO:0000313" key="3">
    <source>
        <dbReference type="EMBL" id="RID90964.1"/>
    </source>
</evidence>
<dbReference type="CDD" id="cd05379">
    <property type="entry name" value="CAP_bacterial"/>
    <property type="match status" value="1"/>
</dbReference>
<keyword evidence="4" id="KW-1185">Reference proteome</keyword>
<dbReference type="Gene3D" id="3.40.33.10">
    <property type="entry name" value="CAP"/>
    <property type="match status" value="1"/>
</dbReference>
<comment type="caution">
    <text evidence="3">The sequence shown here is derived from an EMBL/GenBank/DDBJ whole genome shotgun (WGS) entry which is preliminary data.</text>
</comment>
<evidence type="ECO:0000259" key="2">
    <source>
        <dbReference type="Pfam" id="PF00188"/>
    </source>
</evidence>
<protein>
    <submittedName>
        <fullName evidence="3">CAP domain-containing protein</fullName>
    </submittedName>
</protein>
<proteinExistence type="predicted"/>
<gene>
    <name evidence="3" type="ORF">D2N39_15355</name>
</gene>
<feature type="signal peptide" evidence="1">
    <location>
        <begin position="1"/>
        <end position="19"/>
    </location>
</feature>